<organism evidence="2 3">
    <name type="scientific">Thermus thermophilus</name>
    <dbReference type="NCBI Taxonomy" id="274"/>
    <lineage>
        <taxon>Bacteria</taxon>
        <taxon>Thermotogati</taxon>
        <taxon>Deinococcota</taxon>
        <taxon>Deinococci</taxon>
        <taxon>Thermales</taxon>
        <taxon>Thermaceae</taxon>
        <taxon>Thermus</taxon>
    </lineage>
</organism>
<reference evidence="2 3" key="1">
    <citation type="submission" date="2018-10" db="EMBL/GenBank/DDBJ databases">
        <authorList>
            <person name="Peiro R."/>
            <person name="Begona"/>
            <person name="Cbmso G."/>
            <person name="Lopez M."/>
            <person name="Gonzalez S."/>
            <person name="Sacristan E."/>
            <person name="Castillo E."/>
        </authorList>
    </citation>
    <scope>NUCLEOTIDE SEQUENCE [LARGE SCALE GENOMIC DNA]</scope>
    <source>
        <strain evidence="2">TTHNAR1</strain>
    </source>
</reference>
<evidence type="ECO:0000256" key="1">
    <source>
        <dbReference type="SAM" id="Phobius"/>
    </source>
</evidence>
<keyword evidence="1" id="KW-0812">Transmembrane</keyword>
<name>A0A3P4AQB1_THETH</name>
<evidence type="ECO:0000313" key="2">
    <source>
        <dbReference type="EMBL" id="VCU52826.1"/>
    </source>
</evidence>
<dbReference type="Proteomes" id="UP000279841">
    <property type="component" value="Chromosome"/>
</dbReference>
<protein>
    <submittedName>
        <fullName evidence="2">Uncharacterized protein</fullName>
    </submittedName>
</protein>
<keyword evidence="1" id="KW-0472">Membrane</keyword>
<gene>
    <name evidence="2" type="ORF">TTHN1_00580</name>
</gene>
<dbReference type="AlphaFoldDB" id="A0A3P4AQB1"/>
<sequence length="70" mass="7293">MSGEDLLVLFSVAALEALLSGDKPFLEGTHTLAHLLHRPGLALALPKAAFWGGTCLILTVGGLLALRKDA</sequence>
<dbReference type="RefSeq" id="WP_124104428.1">
    <property type="nucleotide sequence ID" value="NZ_LR027517.1"/>
</dbReference>
<feature type="transmembrane region" description="Helical" evidence="1">
    <location>
        <begin position="44"/>
        <end position="66"/>
    </location>
</feature>
<dbReference type="EMBL" id="LR027517">
    <property type="protein sequence ID" value="VCU52826.1"/>
    <property type="molecule type" value="Genomic_DNA"/>
</dbReference>
<proteinExistence type="predicted"/>
<keyword evidence="1" id="KW-1133">Transmembrane helix</keyword>
<accession>A0A3P4AQB1</accession>
<evidence type="ECO:0000313" key="3">
    <source>
        <dbReference type="Proteomes" id="UP000279841"/>
    </source>
</evidence>